<evidence type="ECO:0000313" key="10">
    <source>
        <dbReference type="Proteomes" id="UP000290909"/>
    </source>
</evidence>
<keyword evidence="4 7" id="KW-0812">Transmembrane</keyword>
<feature type="transmembrane region" description="Helical" evidence="7">
    <location>
        <begin position="15"/>
        <end position="39"/>
    </location>
</feature>
<dbReference type="Proteomes" id="UP000290909">
    <property type="component" value="Chromosome"/>
</dbReference>
<dbReference type="EMBL" id="LR215050">
    <property type="protein sequence ID" value="VEU82086.1"/>
    <property type="molecule type" value="Genomic_DNA"/>
</dbReference>
<feature type="transmembrane region" description="Helical" evidence="7">
    <location>
        <begin position="234"/>
        <end position="259"/>
    </location>
</feature>
<dbReference type="KEGG" id="ahk:NCTC10172_00092"/>
<gene>
    <name evidence="9" type="ORF">NCTC10172_00092</name>
</gene>
<organism evidence="9 10">
    <name type="scientific">Acholeplasma hippikon</name>
    <dbReference type="NCBI Taxonomy" id="264636"/>
    <lineage>
        <taxon>Bacteria</taxon>
        <taxon>Bacillati</taxon>
        <taxon>Mycoplasmatota</taxon>
        <taxon>Mollicutes</taxon>
        <taxon>Acholeplasmatales</taxon>
        <taxon>Acholeplasmataceae</taxon>
        <taxon>Acholeplasma</taxon>
    </lineage>
</organism>
<keyword evidence="6 7" id="KW-0472">Membrane</keyword>
<evidence type="ECO:0000256" key="4">
    <source>
        <dbReference type="ARBA" id="ARBA00022692"/>
    </source>
</evidence>
<evidence type="ECO:0000256" key="7">
    <source>
        <dbReference type="SAM" id="Phobius"/>
    </source>
</evidence>
<dbReference type="Pfam" id="PF02687">
    <property type="entry name" value="FtsX"/>
    <property type="match status" value="1"/>
</dbReference>
<dbReference type="RefSeq" id="WP_035368920.1">
    <property type="nucleotide sequence ID" value="NZ_LR215050.1"/>
</dbReference>
<feature type="domain" description="ABC3 transporter permease C-terminal" evidence="8">
    <location>
        <begin position="239"/>
        <end position="350"/>
    </location>
</feature>
<dbReference type="PANTHER" id="PTHR43738:SF1">
    <property type="entry name" value="HEMIN TRANSPORT SYSTEM PERMEASE PROTEIN HRTB-RELATED"/>
    <property type="match status" value="1"/>
</dbReference>
<comment type="subcellular location">
    <subcellularLocation>
        <location evidence="1">Cell membrane</location>
        <topology evidence="1">Multi-pass membrane protein</topology>
    </subcellularLocation>
</comment>
<proteinExistence type="predicted"/>
<keyword evidence="5 7" id="KW-1133">Transmembrane helix</keyword>
<accession>A0A449BI10</accession>
<dbReference type="InterPro" id="IPR003838">
    <property type="entry name" value="ABC3_permease_C"/>
</dbReference>
<dbReference type="PANTHER" id="PTHR43738">
    <property type="entry name" value="ABC TRANSPORTER, MEMBRANE PROTEIN"/>
    <property type="match status" value="1"/>
</dbReference>
<evidence type="ECO:0000259" key="8">
    <source>
        <dbReference type="Pfam" id="PF02687"/>
    </source>
</evidence>
<keyword evidence="2" id="KW-0813">Transport</keyword>
<evidence type="ECO:0000256" key="5">
    <source>
        <dbReference type="ARBA" id="ARBA00022989"/>
    </source>
</evidence>
<dbReference type="GO" id="GO:0005886">
    <property type="term" value="C:plasma membrane"/>
    <property type="evidence" value="ECO:0007669"/>
    <property type="project" value="UniProtKB-SubCell"/>
</dbReference>
<sequence length="356" mass="39260">MFLAIKELLQQKKKFALIITVVILVSYLVYFLTSLAYGLASSYTNAVEKWESNEIIMTVDANDNLMMSYMTSADYDTVIVNGTKSKVGLFPAVINNPTAADVLSTRLDVYFFGIENDSFIKPVEYKNTNLTGYQVIVDESLQKSGYKIGDKFGVTGTTDQFEIIGFTSKSTYQTAPVIYMALDTYQAYRFGKENTPDLFSGVVVRGEVMSLKDGLQTYLTKDYISTLPGYTAQVLTFGVMIAFLIFIVALVLGIFIYVLTIQKTSMFGVMKAQGISNRYIGGSVIFQTVALVLIGIVVGLALTLISGYFLKEVMPFAINITFYSVITLAFFIFAIFGGLFSVKAVLKIDPLRAIGG</sequence>
<dbReference type="InterPro" id="IPR051125">
    <property type="entry name" value="ABC-4/HrtB_transporter"/>
</dbReference>
<dbReference type="AlphaFoldDB" id="A0A449BI10"/>
<feature type="transmembrane region" description="Helical" evidence="7">
    <location>
        <begin position="279"/>
        <end position="310"/>
    </location>
</feature>
<evidence type="ECO:0000256" key="1">
    <source>
        <dbReference type="ARBA" id="ARBA00004651"/>
    </source>
</evidence>
<evidence type="ECO:0000256" key="3">
    <source>
        <dbReference type="ARBA" id="ARBA00022475"/>
    </source>
</evidence>
<evidence type="ECO:0000256" key="6">
    <source>
        <dbReference type="ARBA" id="ARBA00023136"/>
    </source>
</evidence>
<reference evidence="9 10" key="1">
    <citation type="submission" date="2019-01" db="EMBL/GenBank/DDBJ databases">
        <authorList>
            <consortium name="Pathogen Informatics"/>
        </authorList>
    </citation>
    <scope>NUCLEOTIDE SEQUENCE [LARGE SCALE GENOMIC DNA]</scope>
    <source>
        <strain evidence="9 10">NCTC10172</strain>
    </source>
</reference>
<protein>
    <submittedName>
        <fullName evidence="9">FtsX-like permease family</fullName>
    </submittedName>
</protein>
<evidence type="ECO:0000313" key="9">
    <source>
        <dbReference type="EMBL" id="VEU82086.1"/>
    </source>
</evidence>
<evidence type="ECO:0000256" key="2">
    <source>
        <dbReference type="ARBA" id="ARBA00022448"/>
    </source>
</evidence>
<dbReference type="STRING" id="1408416.GCA_000702765_00647"/>
<keyword evidence="3" id="KW-1003">Cell membrane</keyword>
<name>A0A449BI10_9MOLU</name>
<feature type="transmembrane region" description="Helical" evidence="7">
    <location>
        <begin position="316"/>
        <end position="342"/>
    </location>
</feature>
<keyword evidence="10" id="KW-1185">Reference proteome</keyword>